<gene>
    <name evidence="9" type="primary">proC</name>
    <name evidence="15" type="ORF">SAMN02745114_00895</name>
</gene>
<feature type="domain" description="Pyrroline-5-carboxylate reductase catalytic N-terminal" evidence="13">
    <location>
        <begin position="3"/>
        <end position="98"/>
    </location>
</feature>
<comment type="catalytic activity">
    <reaction evidence="9 12">
        <text>L-proline + NADP(+) = (S)-1-pyrroline-5-carboxylate + NADPH + 2 H(+)</text>
        <dbReference type="Rhea" id="RHEA:14109"/>
        <dbReference type="ChEBI" id="CHEBI:15378"/>
        <dbReference type="ChEBI" id="CHEBI:17388"/>
        <dbReference type="ChEBI" id="CHEBI:57783"/>
        <dbReference type="ChEBI" id="CHEBI:58349"/>
        <dbReference type="ChEBI" id="CHEBI:60039"/>
        <dbReference type="EC" id="1.5.1.2"/>
    </reaction>
</comment>
<dbReference type="GO" id="GO:0055129">
    <property type="term" value="P:L-proline biosynthetic process"/>
    <property type="evidence" value="ECO:0007669"/>
    <property type="project" value="UniProtKB-UniRule"/>
</dbReference>
<evidence type="ECO:0000259" key="13">
    <source>
        <dbReference type="Pfam" id="PF03807"/>
    </source>
</evidence>
<dbReference type="EMBL" id="FUWW01000008">
    <property type="protein sequence ID" value="SJZ54204.1"/>
    <property type="molecule type" value="Genomic_DNA"/>
</dbReference>
<comment type="subcellular location">
    <subcellularLocation>
        <location evidence="1 9">Cytoplasm</location>
    </subcellularLocation>
</comment>
<organism evidence="15 16">
    <name type="scientific">Eubacterium coprostanoligenes</name>
    <dbReference type="NCBI Taxonomy" id="290054"/>
    <lineage>
        <taxon>Bacteria</taxon>
        <taxon>Bacillati</taxon>
        <taxon>Bacillota</taxon>
        <taxon>Clostridia</taxon>
        <taxon>Eubacteriales</taxon>
        <taxon>Eubacteriaceae</taxon>
        <taxon>Eubacterium</taxon>
    </lineage>
</organism>
<evidence type="ECO:0000256" key="2">
    <source>
        <dbReference type="ARBA" id="ARBA00005525"/>
    </source>
</evidence>
<dbReference type="EC" id="1.5.1.2" evidence="9 10"/>
<evidence type="ECO:0000259" key="14">
    <source>
        <dbReference type="Pfam" id="PF14748"/>
    </source>
</evidence>
<keyword evidence="5 9" id="KW-0641">Proline biosynthesis</keyword>
<dbReference type="GO" id="GO:0005737">
    <property type="term" value="C:cytoplasm"/>
    <property type="evidence" value="ECO:0007669"/>
    <property type="project" value="UniProtKB-SubCell"/>
</dbReference>
<dbReference type="FunFam" id="3.40.50.720:FF:000190">
    <property type="entry name" value="Pyrroline-5-carboxylate reductase"/>
    <property type="match status" value="1"/>
</dbReference>
<evidence type="ECO:0000256" key="8">
    <source>
        <dbReference type="ARBA" id="ARBA00058118"/>
    </source>
</evidence>
<dbReference type="OrthoDB" id="9805754at2"/>
<evidence type="ECO:0000313" key="15">
    <source>
        <dbReference type="EMBL" id="SJZ54204.1"/>
    </source>
</evidence>
<dbReference type="InterPro" id="IPR029036">
    <property type="entry name" value="P5CR_dimer"/>
</dbReference>
<keyword evidence="4 9" id="KW-0028">Amino-acid biosynthesis</keyword>
<reference evidence="15 16" key="1">
    <citation type="submission" date="2017-02" db="EMBL/GenBank/DDBJ databases">
        <authorList>
            <person name="Peterson S.W."/>
        </authorList>
    </citation>
    <scope>NUCLEOTIDE SEQUENCE [LARGE SCALE GENOMIC DNA]</scope>
    <source>
        <strain evidence="15 16">ATCC 51222</strain>
    </source>
</reference>
<evidence type="ECO:0000256" key="12">
    <source>
        <dbReference type="RuleBase" id="RU003903"/>
    </source>
</evidence>
<dbReference type="PANTHER" id="PTHR11645:SF0">
    <property type="entry name" value="PYRROLINE-5-CARBOXYLATE REDUCTASE 3"/>
    <property type="match status" value="1"/>
</dbReference>
<dbReference type="InterPro" id="IPR008927">
    <property type="entry name" value="6-PGluconate_DH-like_C_sf"/>
</dbReference>
<dbReference type="SUPFAM" id="SSF51735">
    <property type="entry name" value="NAD(P)-binding Rossmann-fold domains"/>
    <property type="match status" value="1"/>
</dbReference>
<dbReference type="PANTHER" id="PTHR11645">
    <property type="entry name" value="PYRROLINE-5-CARBOXYLATE REDUCTASE"/>
    <property type="match status" value="1"/>
</dbReference>
<evidence type="ECO:0000256" key="6">
    <source>
        <dbReference type="ARBA" id="ARBA00022857"/>
    </source>
</evidence>
<dbReference type="RefSeq" id="WP_078768386.1">
    <property type="nucleotide sequence ID" value="NZ_FUWW01000008.1"/>
</dbReference>
<feature type="domain" description="Pyrroline-5-carboxylate reductase dimerisation" evidence="14">
    <location>
        <begin position="161"/>
        <end position="264"/>
    </location>
</feature>
<dbReference type="STRING" id="290054.SAMN02745114_00895"/>
<dbReference type="InterPro" id="IPR000304">
    <property type="entry name" value="Pyrroline-COOH_reductase"/>
</dbReference>
<comment type="pathway">
    <text evidence="9 12">Amino-acid biosynthesis; L-proline biosynthesis; L-proline from L-glutamate 5-semialdehyde: step 1/1.</text>
</comment>
<dbReference type="PROSITE" id="PS00521">
    <property type="entry name" value="P5CR"/>
    <property type="match status" value="1"/>
</dbReference>
<dbReference type="InterPro" id="IPR036291">
    <property type="entry name" value="NAD(P)-bd_dom_sf"/>
</dbReference>
<dbReference type="InterPro" id="IPR053790">
    <property type="entry name" value="P5CR-like_CS"/>
</dbReference>
<proteinExistence type="inferred from homology"/>
<evidence type="ECO:0000256" key="3">
    <source>
        <dbReference type="ARBA" id="ARBA00022490"/>
    </source>
</evidence>
<evidence type="ECO:0000256" key="4">
    <source>
        <dbReference type="ARBA" id="ARBA00022605"/>
    </source>
</evidence>
<dbReference type="Gene3D" id="3.40.50.720">
    <property type="entry name" value="NAD(P)-binding Rossmann-like Domain"/>
    <property type="match status" value="1"/>
</dbReference>
<dbReference type="FunFam" id="1.10.3730.10:FF:000001">
    <property type="entry name" value="Pyrroline-5-carboxylate reductase"/>
    <property type="match status" value="1"/>
</dbReference>
<dbReference type="Gene3D" id="1.10.3730.10">
    <property type="entry name" value="ProC C-terminal domain-like"/>
    <property type="match status" value="1"/>
</dbReference>
<evidence type="ECO:0000256" key="5">
    <source>
        <dbReference type="ARBA" id="ARBA00022650"/>
    </source>
</evidence>
<dbReference type="Proteomes" id="UP000190657">
    <property type="component" value="Unassembled WGS sequence"/>
</dbReference>
<evidence type="ECO:0000256" key="9">
    <source>
        <dbReference type="HAMAP-Rule" id="MF_01925"/>
    </source>
</evidence>
<comment type="function">
    <text evidence="8 9">Catalyzes the reduction of 1-pyrroline-5-carboxylate (PCA) to L-proline.</text>
</comment>
<dbReference type="UniPathway" id="UPA00098">
    <property type="reaction ID" value="UER00361"/>
</dbReference>
<protein>
    <recommendedName>
        <fullName evidence="9 10">Pyrroline-5-carboxylate reductase</fullName>
        <shortName evidence="9">P5C reductase</shortName>
        <shortName evidence="9">P5CR</shortName>
        <ecNumber evidence="9 10">1.5.1.2</ecNumber>
    </recommendedName>
    <alternativeName>
        <fullName evidence="9">PCA reductase</fullName>
    </alternativeName>
</protein>
<dbReference type="AlphaFoldDB" id="A0A1T4LII8"/>
<sequence>MSIGFIGCGNMASAIICGIIDSKAVKAEEVNIFDIYAPATQAMKSKYNVNVFDSETEIVKNSDTVILAVKPNILASVLNKIDSALNEKDTLLISIAAGKSTEFIASQLTHDNRIIRVMPNINAKVAEAICAYTANDKATDDDKKLTEKIFSAVGEIIYLDENYFPLFGVLGGCTPALAYMFIDELARAGVKNGMKKDVALKISAQAVLGSAKMILESDEHPYDLIDKVCSPGGTTIEAVTSLQESGFNSAIHKAVDKAVEKDNKL</sequence>
<keyword evidence="3 9" id="KW-0963">Cytoplasm</keyword>
<keyword evidence="7 9" id="KW-0560">Oxidoreductase</keyword>
<dbReference type="NCBIfam" id="TIGR00112">
    <property type="entry name" value="proC"/>
    <property type="match status" value="1"/>
</dbReference>
<dbReference type="GO" id="GO:0004735">
    <property type="term" value="F:pyrroline-5-carboxylate reductase activity"/>
    <property type="evidence" value="ECO:0007669"/>
    <property type="project" value="UniProtKB-UniRule"/>
</dbReference>
<evidence type="ECO:0000256" key="7">
    <source>
        <dbReference type="ARBA" id="ARBA00023002"/>
    </source>
</evidence>
<dbReference type="InterPro" id="IPR028939">
    <property type="entry name" value="P5C_Rdtase_cat_N"/>
</dbReference>
<evidence type="ECO:0000313" key="16">
    <source>
        <dbReference type="Proteomes" id="UP000190657"/>
    </source>
</evidence>
<dbReference type="PIRSF" id="PIRSF000193">
    <property type="entry name" value="Pyrrol-5-carb_rd"/>
    <property type="match status" value="1"/>
</dbReference>
<name>A0A1T4LII8_9FIRM</name>
<keyword evidence="16" id="KW-1185">Reference proteome</keyword>
<evidence type="ECO:0000256" key="1">
    <source>
        <dbReference type="ARBA" id="ARBA00004496"/>
    </source>
</evidence>
<feature type="binding site" evidence="11">
    <location>
        <begin position="6"/>
        <end position="11"/>
    </location>
    <ligand>
        <name>NADP(+)</name>
        <dbReference type="ChEBI" id="CHEBI:58349"/>
    </ligand>
</feature>
<dbReference type="HAMAP" id="MF_01925">
    <property type="entry name" value="P5C_reductase"/>
    <property type="match status" value="1"/>
</dbReference>
<evidence type="ECO:0000256" key="11">
    <source>
        <dbReference type="PIRSR" id="PIRSR000193-1"/>
    </source>
</evidence>
<dbReference type="SUPFAM" id="SSF48179">
    <property type="entry name" value="6-phosphogluconate dehydrogenase C-terminal domain-like"/>
    <property type="match status" value="1"/>
</dbReference>
<evidence type="ECO:0000256" key="10">
    <source>
        <dbReference type="NCBIfam" id="TIGR00112"/>
    </source>
</evidence>
<dbReference type="Pfam" id="PF14748">
    <property type="entry name" value="P5CR_dimer"/>
    <property type="match status" value="1"/>
</dbReference>
<keyword evidence="6 9" id="KW-0521">NADP</keyword>
<accession>A0A1T4LII8</accession>
<comment type="similarity">
    <text evidence="2 9 12">Belongs to the pyrroline-5-carboxylate reductase family.</text>
</comment>
<comment type="catalytic activity">
    <reaction evidence="9">
        <text>L-proline + NAD(+) = (S)-1-pyrroline-5-carboxylate + NADH + 2 H(+)</text>
        <dbReference type="Rhea" id="RHEA:14105"/>
        <dbReference type="ChEBI" id="CHEBI:15378"/>
        <dbReference type="ChEBI" id="CHEBI:17388"/>
        <dbReference type="ChEBI" id="CHEBI:57540"/>
        <dbReference type="ChEBI" id="CHEBI:57945"/>
        <dbReference type="ChEBI" id="CHEBI:60039"/>
        <dbReference type="EC" id="1.5.1.2"/>
    </reaction>
</comment>
<dbReference type="Pfam" id="PF03807">
    <property type="entry name" value="F420_oxidored"/>
    <property type="match status" value="1"/>
</dbReference>
<feature type="binding site" evidence="11">
    <location>
        <begin position="68"/>
        <end position="71"/>
    </location>
    <ligand>
        <name>NADP(+)</name>
        <dbReference type="ChEBI" id="CHEBI:58349"/>
    </ligand>
</feature>